<dbReference type="EMBL" id="CP036339">
    <property type="protein sequence ID" value="QDT74717.1"/>
    <property type="molecule type" value="Genomic_DNA"/>
</dbReference>
<feature type="signal peptide" evidence="2">
    <location>
        <begin position="1"/>
        <end position="20"/>
    </location>
</feature>
<dbReference type="Pfam" id="PF18560">
    <property type="entry name" value="Lectin_like"/>
    <property type="match status" value="1"/>
</dbReference>
<evidence type="ECO:0000313" key="4">
    <source>
        <dbReference type="EMBL" id="QDT74717.1"/>
    </source>
</evidence>
<comment type="similarity">
    <text evidence="1">Belongs to the peptidase C1 family.</text>
</comment>
<name>A0A517U266_9BACT</name>
<dbReference type="PANTHER" id="PTHR12411">
    <property type="entry name" value="CYSTEINE PROTEASE FAMILY C1-RELATED"/>
    <property type="match status" value="1"/>
</dbReference>
<dbReference type="GO" id="GO:0008234">
    <property type="term" value="F:cysteine-type peptidase activity"/>
    <property type="evidence" value="ECO:0007669"/>
    <property type="project" value="InterPro"/>
</dbReference>
<evidence type="ECO:0000256" key="1">
    <source>
        <dbReference type="ARBA" id="ARBA00008455"/>
    </source>
</evidence>
<dbReference type="GO" id="GO:0006508">
    <property type="term" value="P:proteolysis"/>
    <property type="evidence" value="ECO:0007669"/>
    <property type="project" value="UniProtKB-KW"/>
</dbReference>
<accession>A0A517U266</accession>
<dbReference type="InterPro" id="IPR040528">
    <property type="entry name" value="Lectin-like"/>
</dbReference>
<dbReference type="InterPro" id="IPR013128">
    <property type="entry name" value="Peptidase_C1A"/>
</dbReference>
<dbReference type="InterPro" id="IPR000668">
    <property type="entry name" value="Peptidase_C1A_C"/>
</dbReference>
<dbReference type="InterPro" id="IPR038765">
    <property type="entry name" value="Papain-like_cys_pep_sf"/>
</dbReference>
<dbReference type="CDD" id="cd02619">
    <property type="entry name" value="Peptidase_C1"/>
    <property type="match status" value="1"/>
</dbReference>
<evidence type="ECO:0000259" key="3">
    <source>
        <dbReference type="SMART" id="SM00645"/>
    </source>
</evidence>
<dbReference type="Gene3D" id="3.90.70.10">
    <property type="entry name" value="Cysteine proteinases"/>
    <property type="match status" value="1"/>
</dbReference>
<keyword evidence="4" id="KW-0645">Protease</keyword>
<dbReference type="KEGG" id="llh:I41_39160"/>
<feature type="chain" id="PRO_5022060447" evidence="2">
    <location>
        <begin position="21"/>
        <end position="483"/>
    </location>
</feature>
<keyword evidence="2" id="KW-0732">Signal</keyword>
<keyword evidence="4" id="KW-0378">Hydrolase</keyword>
<dbReference type="Proteomes" id="UP000317909">
    <property type="component" value="Chromosome"/>
</dbReference>
<evidence type="ECO:0000313" key="5">
    <source>
        <dbReference type="Proteomes" id="UP000317909"/>
    </source>
</evidence>
<proteinExistence type="inferred from homology"/>
<reference evidence="4 5" key="1">
    <citation type="submission" date="2019-02" db="EMBL/GenBank/DDBJ databases">
        <title>Deep-cultivation of Planctomycetes and their phenomic and genomic characterization uncovers novel biology.</title>
        <authorList>
            <person name="Wiegand S."/>
            <person name="Jogler M."/>
            <person name="Boedeker C."/>
            <person name="Pinto D."/>
            <person name="Vollmers J."/>
            <person name="Rivas-Marin E."/>
            <person name="Kohn T."/>
            <person name="Peeters S.H."/>
            <person name="Heuer A."/>
            <person name="Rast P."/>
            <person name="Oberbeckmann S."/>
            <person name="Bunk B."/>
            <person name="Jeske O."/>
            <person name="Meyerdierks A."/>
            <person name="Storesund J.E."/>
            <person name="Kallscheuer N."/>
            <person name="Luecker S."/>
            <person name="Lage O.M."/>
            <person name="Pohl T."/>
            <person name="Merkel B.J."/>
            <person name="Hornburger P."/>
            <person name="Mueller R.-W."/>
            <person name="Bruemmer F."/>
            <person name="Labrenz M."/>
            <person name="Spormann A.M."/>
            <person name="Op den Camp H."/>
            <person name="Overmann J."/>
            <person name="Amann R."/>
            <person name="Jetten M.S.M."/>
            <person name="Mascher T."/>
            <person name="Medema M.H."/>
            <person name="Devos D.P."/>
            <person name="Kaster A.-K."/>
            <person name="Ovreas L."/>
            <person name="Rohde M."/>
            <person name="Galperin M.Y."/>
            <person name="Jogler C."/>
        </authorList>
    </citation>
    <scope>NUCLEOTIDE SEQUENCE [LARGE SCALE GENOMIC DNA]</scope>
    <source>
        <strain evidence="4 5">I41</strain>
    </source>
</reference>
<dbReference type="SUPFAM" id="SSF54001">
    <property type="entry name" value="Cysteine proteinases"/>
    <property type="match status" value="1"/>
</dbReference>
<dbReference type="AlphaFoldDB" id="A0A517U266"/>
<keyword evidence="5" id="KW-1185">Reference proteome</keyword>
<organism evidence="4 5">
    <name type="scientific">Lacipirellula limnantheis</name>
    <dbReference type="NCBI Taxonomy" id="2528024"/>
    <lineage>
        <taxon>Bacteria</taxon>
        <taxon>Pseudomonadati</taxon>
        <taxon>Planctomycetota</taxon>
        <taxon>Planctomycetia</taxon>
        <taxon>Pirellulales</taxon>
        <taxon>Lacipirellulaceae</taxon>
        <taxon>Lacipirellula</taxon>
    </lineage>
</organism>
<sequence length="483" mass="51542" precursor="true">MRMLLLTGGVGLLLASAAWAATPVTYDLRTAGPGGASWITPVKSQGKLSTCWSFSTAAAFQSSLLRQEIVTDPNSPLVDLSEWHDATHNGFDHPDYDPPYNAKGTGGSQRYTIAYYTRGQGVWNIDSATGPQVAGGGPVLESQSPLNVYPTIEMEQKLNLLPYVPPADQKPAYALDCAEFLWWDGLVPGQPVIPLDQQLERMKNAVIDHGALSVAMYYTPSSYNEATHTYYFSGPSTTATDHLVTVAGWDDNQVVPGAPEPGAWLIQNSWGTEFGDQGYFWISYQDALINKFPATLIGGDLPAGAKVWQNQLLYPSAQTGLAQGDVSEAAAVIAVSANTVVESLGLYAAYASQQAEIRVYDHWDANGPADLLASFSHFFDLPGYALVDLPAALPRATDGSLVVTVDYGSEFASPVPFETVADAAAGRSYLRNAQGVWEDMATSTSAGVFAVKVITTPEPSAALLACLAALGLARLRGGPRSRH</sequence>
<feature type="domain" description="Peptidase C1A papain C-terminal" evidence="3">
    <location>
        <begin position="22"/>
        <end position="297"/>
    </location>
</feature>
<gene>
    <name evidence="4" type="ORF">I41_39160</name>
</gene>
<dbReference type="Pfam" id="PF00112">
    <property type="entry name" value="Peptidase_C1"/>
    <property type="match status" value="1"/>
</dbReference>
<dbReference type="RefSeq" id="WP_145434454.1">
    <property type="nucleotide sequence ID" value="NZ_CP036339.1"/>
</dbReference>
<protein>
    <submittedName>
        <fullName evidence="4">Papain family cysteine protease</fullName>
    </submittedName>
</protein>
<dbReference type="OrthoDB" id="3648721at2"/>
<dbReference type="SMART" id="SM00645">
    <property type="entry name" value="Pept_C1"/>
    <property type="match status" value="1"/>
</dbReference>
<evidence type="ECO:0000256" key="2">
    <source>
        <dbReference type="SAM" id="SignalP"/>
    </source>
</evidence>